<dbReference type="EMBL" id="JAZGQO010000002">
    <property type="protein sequence ID" value="KAK6192137.1"/>
    <property type="molecule type" value="Genomic_DNA"/>
</dbReference>
<evidence type="ECO:0000313" key="1">
    <source>
        <dbReference type="EMBL" id="KAK6192137.1"/>
    </source>
</evidence>
<name>A0AAN8Q8V2_PATCE</name>
<dbReference type="AlphaFoldDB" id="A0AAN8Q8V2"/>
<evidence type="ECO:0000313" key="2">
    <source>
        <dbReference type="Proteomes" id="UP001347796"/>
    </source>
</evidence>
<evidence type="ECO:0008006" key="3">
    <source>
        <dbReference type="Google" id="ProtNLM"/>
    </source>
</evidence>
<reference evidence="1 2" key="1">
    <citation type="submission" date="2024-01" db="EMBL/GenBank/DDBJ databases">
        <title>The genome of the rayed Mediterranean limpet Patella caerulea (Linnaeus, 1758).</title>
        <authorList>
            <person name="Anh-Thu Weber A."/>
            <person name="Halstead-Nussloch G."/>
        </authorList>
    </citation>
    <scope>NUCLEOTIDE SEQUENCE [LARGE SCALE GENOMIC DNA]</scope>
    <source>
        <strain evidence="1">AATW-2023a</strain>
        <tissue evidence="1">Whole specimen</tissue>
    </source>
</reference>
<dbReference type="InterPro" id="IPR009003">
    <property type="entry name" value="Peptidase_S1_PA"/>
</dbReference>
<dbReference type="SUPFAM" id="SSF50494">
    <property type="entry name" value="Trypsin-like serine proteases"/>
    <property type="match status" value="1"/>
</dbReference>
<dbReference type="Proteomes" id="UP001347796">
    <property type="component" value="Unassembled WGS sequence"/>
</dbReference>
<protein>
    <recommendedName>
        <fullName evidence="3">Serine protease</fullName>
    </recommendedName>
</protein>
<proteinExistence type="predicted"/>
<keyword evidence="2" id="KW-1185">Reference proteome</keyword>
<sequence length="428" mass="48519">MEHLPEEWRIDKVLEFIKYRAKLVVRLVIIRPDQTKWYGTGYVSKFDGQYVISTNNHVIRNDKEAKRCLIEFNYDSEDRSNVIQCEGTGLLETSELLDKTLISFLPIPRMIQELDLVEDSLFMPDVMAVNQNGTQERSNALTMPYKVNDCPLLAIPHCFDLNKLTDITIPFFDGTRSELASNFIKFQPIPEILMAVNPAGEYLAPTATVRMLDDNNQIRTATGTVEKISDQICICLPKPLTEQEAKKCQIQFADGSISTGIGVYFKNTTLFTANIKGLDMDFKHMLNTGGFEALKLATTPFWMVPFKPPPKDVIDHLNLQDELSAHCPIKTVVIVGHPHGWRKMVTFGRDLGINLDLTGGEYRCSVSYTGKTCPGSSGSPVLYLRSFRCYIHHGGQRAGEYGTEIVETSNVNKAWWWKQYLTTLFLKR</sequence>
<organism evidence="1 2">
    <name type="scientific">Patella caerulea</name>
    <name type="common">Rayed Mediterranean limpet</name>
    <dbReference type="NCBI Taxonomy" id="87958"/>
    <lineage>
        <taxon>Eukaryota</taxon>
        <taxon>Metazoa</taxon>
        <taxon>Spiralia</taxon>
        <taxon>Lophotrochozoa</taxon>
        <taxon>Mollusca</taxon>
        <taxon>Gastropoda</taxon>
        <taxon>Patellogastropoda</taxon>
        <taxon>Patelloidea</taxon>
        <taxon>Patellidae</taxon>
        <taxon>Patella</taxon>
    </lineage>
</organism>
<accession>A0AAN8Q8V2</accession>
<gene>
    <name evidence="1" type="ORF">SNE40_003668</name>
</gene>
<comment type="caution">
    <text evidence="1">The sequence shown here is derived from an EMBL/GenBank/DDBJ whole genome shotgun (WGS) entry which is preliminary data.</text>
</comment>